<evidence type="ECO:0000259" key="1">
    <source>
        <dbReference type="Pfam" id="PF14832"/>
    </source>
</evidence>
<dbReference type="RefSeq" id="XP_008077567.1">
    <property type="nucleotide sequence ID" value="XM_008079376.1"/>
</dbReference>
<dbReference type="KEGG" id="glz:GLAREA_11187"/>
<proteinExistence type="predicted"/>
<dbReference type="OMA" id="LHRFFIP"/>
<dbReference type="Proteomes" id="UP000016922">
    <property type="component" value="Unassembled WGS sequence"/>
</dbReference>
<dbReference type="Gene3D" id="3.30.429.10">
    <property type="entry name" value="Macrophage Migration Inhibitory Factor"/>
    <property type="match status" value="1"/>
</dbReference>
<protein>
    <recommendedName>
        <fullName evidence="1">Tautomerase cis-CaaD-like domain-containing protein</fullName>
    </recommendedName>
</protein>
<dbReference type="EMBL" id="KE145354">
    <property type="protein sequence ID" value="EPE35488.1"/>
    <property type="molecule type" value="Genomic_DNA"/>
</dbReference>
<dbReference type="GeneID" id="19470229"/>
<dbReference type="OrthoDB" id="2129288at2759"/>
<evidence type="ECO:0000313" key="3">
    <source>
        <dbReference type="Proteomes" id="UP000016922"/>
    </source>
</evidence>
<sequence length="145" mass="16923">MPLLKFYTVTNQLTPEEKADLAQVLTARYAQIMPDFFVNIMFHELPAHDFYISERPNPGNFIRLTLEHIAVNWDEKNTQELERANKFLDFVGEVLGDRFEGRGWMYEYSILQTSRELWRVQGLTPPAIGSEDMKVWEKAGRGVKL</sequence>
<evidence type="ECO:0000313" key="2">
    <source>
        <dbReference type="EMBL" id="EPE35488.1"/>
    </source>
</evidence>
<gene>
    <name evidence="2" type="ORF">GLAREA_11187</name>
</gene>
<name>S3EAY4_GLAL2</name>
<dbReference type="Pfam" id="PF14832">
    <property type="entry name" value="Tautomerase_3"/>
    <property type="match status" value="1"/>
</dbReference>
<dbReference type="InterPro" id="IPR014347">
    <property type="entry name" value="Tautomerase/MIF_sf"/>
</dbReference>
<keyword evidence="3" id="KW-1185">Reference proteome</keyword>
<dbReference type="HOGENOM" id="CLU_113367_0_0_1"/>
<reference evidence="2 3" key="1">
    <citation type="journal article" date="2013" name="BMC Genomics">
        <title>Genomics-driven discovery of the pneumocandin biosynthetic gene cluster in the fungus Glarea lozoyensis.</title>
        <authorList>
            <person name="Chen L."/>
            <person name="Yue Q."/>
            <person name="Zhang X."/>
            <person name="Xiang M."/>
            <person name="Wang C."/>
            <person name="Li S."/>
            <person name="Che Y."/>
            <person name="Ortiz-Lopez F.J."/>
            <person name="Bills G.F."/>
            <person name="Liu X."/>
            <person name="An Z."/>
        </authorList>
    </citation>
    <scope>NUCLEOTIDE SEQUENCE [LARGE SCALE GENOMIC DNA]</scope>
    <source>
        <strain evidence="3">ATCC 20868 / MF5171</strain>
    </source>
</reference>
<dbReference type="InterPro" id="IPR028116">
    <property type="entry name" value="Cis-CaaD-like"/>
</dbReference>
<organism evidence="2 3">
    <name type="scientific">Glarea lozoyensis (strain ATCC 20868 / MF5171)</name>
    <dbReference type="NCBI Taxonomy" id="1116229"/>
    <lineage>
        <taxon>Eukaryota</taxon>
        <taxon>Fungi</taxon>
        <taxon>Dikarya</taxon>
        <taxon>Ascomycota</taxon>
        <taxon>Pezizomycotina</taxon>
        <taxon>Leotiomycetes</taxon>
        <taxon>Helotiales</taxon>
        <taxon>Helotiaceae</taxon>
        <taxon>Glarea</taxon>
    </lineage>
</organism>
<dbReference type="AlphaFoldDB" id="S3EAY4"/>
<accession>S3EAY4</accession>
<feature type="domain" description="Tautomerase cis-CaaD-like" evidence="1">
    <location>
        <begin position="1"/>
        <end position="139"/>
    </location>
</feature>